<protein>
    <submittedName>
        <fullName evidence="8">Nonsense-mediated mRNA decay protein</fullName>
    </submittedName>
</protein>
<feature type="compositionally biased region" description="Basic and acidic residues" evidence="6">
    <location>
        <begin position="197"/>
        <end position="207"/>
    </location>
</feature>
<dbReference type="InterPro" id="IPR000504">
    <property type="entry name" value="RRM_dom"/>
</dbReference>
<dbReference type="SUPFAM" id="SSF54928">
    <property type="entry name" value="RNA-binding domain, RBD"/>
    <property type="match status" value="2"/>
</dbReference>
<dbReference type="PROSITE" id="PS50102">
    <property type="entry name" value="RRM"/>
    <property type="match status" value="1"/>
</dbReference>
<name>A0A8A1LV03_AJECA</name>
<feature type="compositionally biased region" description="Polar residues" evidence="6">
    <location>
        <begin position="516"/>
        <end position="528"/>
    </location>
</feature>
<comment type="subcellular location">
    <subcellularLocation>
        <location evidence="1">Nucleus</location>
    </subcellularLocation>
</comment>
<proteinExistence type="inferred from homology"/>
<evidence type="ECO:0000256" key="6">
    <source>
        <dbReference type="SAM" id="MobiDB-lite"/>
    </source>
</evidence>
<accession>A0A8A1LV03</accession>
<evidence type="ECO:0000256" key="1">
    <source>
        <dbReference type="ARBA" id="ARBA00004123"/>
    </source>
</evidence>
<feature type="region of interest" description="Disordered" evidence="6">
    <location>
        <begin position="514"/>
        <end position="580"/>
    </location>
</feature>
<dbReference type="GO" id="GO:0045727">
    <property type="term" value="P:positive regulation of translation"/>
    <property type="evidence" value="ECO:0007669"/>
    <property type="project" value="TreeGrafter"/>
</dbReference>
<keyword evidence="4" id="KW-0539">Nucleus</keyword>
<dbReference type="GO" id="GO:0005737">
    <property type="term" value="C:cytoplasm"/>
    <property type="evidence" value="ECO:0007669"/>
    <property type="project" value="TreeGrafter"/>
</dbReference>
<dbReference type="InterPro" id="IPR035979">
    <property type="entry name" value="RBD_domain_sf"/>
</dbReference>
<dbReference type="OrthoDB" id="18087at2759"/>
<dbReference type="SMART" id="SM00360">
    <property type="entry name" value="RRM"/>
    <property type="match status" value="1"/>
</dbReference>
<dbReference type="PANTHER" id="PTHR13112">
    <property type="entry name" value="UPF3 REGULATOR OF NONSENSE TRANSCRIPTS-LIKE PROTEIN"/>
    <property type="match status" value="1"/>
</dbReference>
<dbReference type="InterPro" id="IPR039722">
    <property type="entry name" value="Upf3"/>
</dbReference>
<evidence type="ECO:0000313" key="9">
    <source>
        <dbReference type="Proteomes" id="UP000663671"/>
    </source>
</evidence>
<feature type="compositionally biased region" description="Basic and acidic residues" evidence="6">
    <location>
        <begin position="281"/>
        <end position="293"/>
    </location>
</feature>
<evidence type="ECO:0000256" key="5">
    <source>
        <dbReference type="PROSITE-ProRule" id="PRU00176"/>
    </source>
</evidence>
<feature type="compositionally biased region" description="Polar residues" evidence="6">
    <location>
        <begin position="387"/>
        <end position="403"/>
    </location>
</feature>
<dbReference type="GO" id="GO:0003729">
    <property type="term" value="F:mRNA binding"/>
    <property type="evidence" value="ECO:0007669"/>
    <property type="project" value="TreeGrafter"/>
</dbReference>
<feature type="domain" description="RRM" evidence="7">
    <location>
        <begin position="434"/>
        <end position="500"/>
    </location>
</feature>
<reference evidence="8" key="1">
    <citation type="submission" date="2021-01" db="EMBL/GenBank/DDBJ databases">
        <title>Chromosome-level genome assembly of a human fungal pathogen reveals clustering of transcriptionally co-regulated genes.</title>
        <authorList>
            <person name="Voorhies M."/>
            <person name="Cohen S."/>
            <person name="Shea T.P."/>
            <person name="Petrus S."/>
            <person name="Munoz J.F."/>
            <person name="Poplawski S."/>
            <person name="Goldman W.E."/>
            <person name="Michael T."/>
            <person name="Cuomo C.A."/>
            <person name="Sil A."/>
            <person name="Beyhan S."/>
        </authorList>
    </citation>
    <scope>NUCLEOTIDE SEQUENCE</scope>
    <source>
        <strain evidence="8">WU24</strain>
    </source>
</reference>
<sequence length="580" mass="61222">MAPHSPKPSSAGVLPISPSAVQRGSSNKPSPKPAAPQLKVLIRRLPPGLTAQEFVAVLGDEWKVGNGKVDWFRFKEGKDFKDPAKPSRPTRAYLRVTSIPLVDELSEKVRVSAFQDGRNTSRDPILIGPPSLEYAPYPRVPGSRVRKDGRQGTIDLDSDFITFLESLTNPVTKSVADIAADDTKEEKPAITPLIQFLKEKRANKGKETSSPARSSRHSRGEAREGKDAKVERVHARKLLSRAEKATPSPGDRQSKIERATKQAIKAVNKQTASQMSKKPRKASESLSPKEERPPPTVLAPERRRERGSMSAATKILRRDLGLAPAAPRRRAEKLANGATTEPPLTGEADGATVHSNEDGSKPTSTKASKEAESTRKPALAKQAKGALQSSAVTGRNVSKSANRPVTPTTVTVSSGSKHNPTSASAQAASHSTATQAFLKHANPSQGVTEELLVAGFATFGKVVKVEIDKKKGFGYVDFAEPGGLAKAIQASPVQIAQSQVVVLERKSGAAVAQARVNASNRPSQSTMGSAPRVVSGGGGQTPSRPTRRGNRGKGGSKETGVGGGNAGSNAGGGNKIGTSK</sequence>
<dbReference type="GO" id="GO:0000184">
    <property type="term" value="P:nuclear-transcribed mRNA catabolic process, nonsense-mediated decay"/>
    <property type="evidence" value="ECO:0007669"/>
    <property type="project" value="UniProtKB-KW"/>
</dbReference>
<dbReference type="Gene3D" id="3.30.70.330">
    <property type="match status" value="2"/>
</dbReference>
<evidence type="ECO:0000259" key="7">
    <source>
        <dbReference type="PROSITE" id="PS50102"/>
    </source>
</evidence>
<dbReference type="VEuPathDB" id="FungiDB:I7I51_07375"/>
<dbReference type="Pfam" id="PF03467">
    <property type="entry name" value="Smg4_UPF3"/>
    <property type="match status" value="1"/>
</dbReference>
<feature type="region of interest" description="Disordered" evidence="6">
    <location>
        <begin position="180"/>
        <end position="429"/>
    </location>
</feature>
<evidence type="ECO:0000256" key="4">
    <source>
        <dbReference type="ARBA" id="ARBA00023242"/>
    </source>
</evidence>
<keyword evidence="5" id="KW-0694">RNA-binding</keyword>
<dbReference type="GO" id="GO:0005730">
    <property type="term" value="C:nucleolus"/>
    <property type="evidence" value="ECO:0007669"/>
    <property type="project" value="TreeGrafter"/>
</dbReference>
<keyword evidence="3" id="KW-0866">Nonsense-mediated mRNA decay</keyword>
<evidence type="ECO:0000256" key="3">
    <source>
        <dbReference type="ARBA" id="ARBA00023161"/>
    </source>
</evidence>
<feature type="region of interest" description="Disordered" evidence="6">
    <location>
        <begin position="1"/>
        <end position="36"/>
    </location>
</feature>
<dbReference type="Pfam" id="PF00076">
    <property type="entry name" value="RRM_1"/>
    <property type="match status" value="1"/>
</dbReference>
<dbReference type="CDD" id="cd12455">
    <property type="entry name" value="RRM_like_Smg4_UPF3"/>
    <property type="match status" value="1"/>
</dbReference>
<evidence type="ECO:0000313" key="8">
    <source>
        <dbReference type="EMBL" id="QSS57956.1"/>
    </source>
</evidence>
<comment type="similarity">
    <text evidence="2">Belongs to the RENT3 family.</text>
</comment>
<dbReference type="PANTHER" id="PTHR13112:SF0">
    <property type="entry name" value="FI21285P1"/>
    <property type="match status" value="1"/>
</dbReference>
<feature type="compositionally biased region" description="Gly residues" evidence="6">
    <location>
        <begin position="560"/>
        <end position="580"/>
    </location>
</feature>
<feature type="compositionally biased region" description="Basic and acidic residues" evidence="6">
    <location>
        <begin position="218"/>
        <end position="233"/>
    </location>
</feature>
<dbReference type="InterPro" id="IPR012677">
    <property type="entry name" value="Nucleotide-bd_a/b_plait_sf"/>
</dbReference>
<evidence type="ECO:0000256" key="2">
    <source>
        <dbReference type="ARBA" id="ARBA00005991"/>
    </source>
</evidence>
<organism evidence="8 9">
    <name type="scientific">Ajellomyces capsulatus</name>
    <name type="common">Darling's disease fungus</name>
    <name type="synonym">Histoplasma capsulatum</name>
    <dbReference type="NCBI Taxonomy" id="5037"/>
    <lineage>
        <taxon>Eukaryota</taxon>
        <taxon>Fungi</taxon>
        <taxon>Dikarya</taxon>
        <taxon>Ascomycota</taxon>
        <taxon>Pezizomycotina</taxon>
        <taxon>Eurotiomycetes</taxon>
        <taxon>Eurotiomycetidae</taxon>
        <taxon>Onygenales</taxon>
        <taxon>Ajellomycetaceae</taxon>
        <taxon>Histoplasma</taxon>
    </lineage>
</organism>
<dbReference type="AlphaFoldDB" id="A0A8A1LV03"/>
<gene>
    <name evidence="8" type="ORF">I7I51_07375</name>
</gene>
<dbReference type="CDD" id="cd00590">
    <property type="entry name" value="RRM_SF"/>
    <property type="match status" value="1"/>
</dbReference>
<dbReference type="InterPro" id="IPR005120">
    <property type="entry name" value="UPF3_dom"/>
</dbReference>
<dbReference type="Proteomes" id="UP000663671">
    <property type="component" value="Chromosome 2"/>
</dbReference>
<feature type="region of interest" description="Disordered" evidence="6">
    <location>
        <begin position="119"/>
        <end position="151"/>
    </location>
</feature>
<dbReference type="EMBL" id="CP069109">
    <property type="protein sequence ID" value="QSS57956.1"/>
    <property type="molecule type" value="Genomic_DNA"/>
</dbReference>